<dbReference type="AlphaFoldDB" id="A0A4R2KHR5"/>
<accession>A0A4R2KHR5</accession>
<dbReference type="RefSeq" id="WP_132245974.1">
    <property type="nucleotide sequence ID" value="NZ_SLWV01000016.1"/>
</dbReference>
<dbReference type="EMBL" id="SLWV01000016">
    <property type="protein sequence ID" value="TCO73153.1"/>
    <property type="molecule type" value="Genomic_DNA"/>
</dbReference>
<dbReference type="PANTHER" id="PTHR40446">
    <property type="entry name" value="N-ACETYLGLUCOSAMINE-1-PHOSPHODIESTER ALPHA-N-ACETYLGLUCOSAMINIDASE"/>
    <property type="match status" value="1"/>
</dbReference>
<sequence length="944" mass="104881">MQKWKKTLISFGLGCSLIFGNIQTFVYADWNNSVYQEKNEEYIAKGVKHEQILKFTDSGWVNLNIIRMNLNEEDNGLDLLFHQNGLNQKARLSELVNQSENVVGAVNGDFFNMKGAATLGPMVKDGELLTTTANTGDAVPTFNLTKDNIPFIENWTNSKMTLANKNTLFDFEVFAVNKETAYEHAAILYTPKWGERTPPISKNLSSGIEMVIENDVVTEIVSAGEGKYIPADGYVIFAAGTKAAEIGSNFVVGDSVRFSAITNPNFENLSMSVGSGSFIVKEGFVESNYHINISGKHPRTALGISKDKTQVFLVTIDGRTASYTGVTQEELGRIMIELGAYDAINLDGGGSTDMVVRSLGEESKKVVNNLSEGSERRIMNGIGVISKASKSNNIGGIKLEVKENNMLINTSKELIIKAYDENYNPVKIDLSKVKWHISGVDGEFYNNTFKATTKGVGVIAVEYEGKYDNAPIRVIENASRLEVYPSKINIGKNKQKYITVKVTDQDGYGATVDLNSLNIDIPTNLGVIDNEGLFHSSDQSGSGVIKISYGNLMKYIPVVIGSKEMVIDDFENSNGTFISYPAEVTGSYTLSNFSKVGKSSGEISYDFTTTDATRGAYLLFDNGGIRFNQKPEKLGTWIYGNMSGHMVKAKLVGENGNIQNITIAPSVDWEGWKFVEMSVPASVKGSFQLERIYIVETNSLSKDIGKIYFDQLTAFYPNRFEGSIPMTQNTIVESRNKKSELKGEASFRLFVHGDVSEVDTIQDDVAVDKIANIANDKAEMNIFTQFIDETLKGQLNNKTLVVSGGYVSNRYKNSMFINLDNSSGSLRETNFEQWRWFLNMIQGVDSKNIFITLPKALVFKDTLEEKLFKDTLKKLKKEKNIDIWVLTGGHNDFNVYSEDGIRYVALKSYPRVNDQDIANELKYMMFTVNDDGVTYEILPLNAEE</sequence>
<evidence type="ECO:0000313" key="3">
    <source>
        <dbReference type="Proteomes" id="UP000294919"/>
    </source>
</evidence>
<organism evidence="2 3">
    <name type="scientific">Marinisporobacter balticus</name>
    <dbReference type="NCBI Taxonomy" id="2018667"/>
    <lineage>
        <taxon>Bacteria</taxon>
        <taxon>Bacillati</taxon>
        <taxon>Bacillota</taxon>
        <taxon>Clostridia</taxon>
        <taxon>Peptostreptococcales</taxon>
        <taxon>Thermotaleaceae</taxon>
        <taxon>Marinisporobacter</taxon>
    </lineage>
</organism>
<evidence type="ECO:0000313" key="2">
    <source>
        <dbReference type="EMBL" id="TCO73153.1"/>
    </source>
</evidence>
<dbReference type="PANTHER" id="PTHR40446:SF2">
    <property type="entry name" value="N-ACETYLGLUCOSAMINE-1-PHOSPHODIESTER ALPHA-N-ACETYLGLUCOSAMINIDASE"/>
    <property type="match status" value="1"/>
</dbReference>
<keyword evidence="3" id="KW-1185">Reference proteome</keyword>
<evidence type="ECO:0000259" key="1">
    <source>
        <dbReference type="Pfam" id="PF09992"/>
    </source>
</evidence>
<reference evidence="2 3" key="1">
    <citation type="submission" date="2019-03" db="EMBL/GenBank/DDBJ databases">
        <title>Genomic Encyclopedia of Type Strains, Phase IV (KMG-IV): sequencing the most valuable type-strain genomes for metagenomic binning, comparative biology and taxonomic classification.</title>
        <authorList>
            <person name="Goeker M."/>
        </authorList>
    </citation>
    <scope>NUCLEOTIDE SEQUENCE [LARGE SCALE GENOMIC DNA]</scope>
    <source>
        <strain evidence="2 3">DSM 102940</strain>
    </source>
</reference>
<dbReference type="InterPro" id="IPR018711">
    <property type="entry name" value="NAGPA"/>
</dbReference>
<dbReference type="Proteomes" id="UP000294919">
    <property type="component" value="Unassembled WGS sequence"/>
</dbReference>
<comment type="caution">
    <text evidence="2">The sequence shown here is derived from an EMBL/GenBank/DDBJ whole genome shotgun (WGS) entry which is preliminary data.</text>
</comment>
<gene>
    <name evidence="2" type="ORF">EV214_11655</name>
</gene>
<name>A0A4R2KHR5_9FIRM</name>
<dbReference type="Gene3D" id="2.60.120.430">
    <property type="entry name" value="Galactose-binding lectin"/>
    <property type="match status" value="1"/>
</dbReference>
<feature type="domain" description="Phosphodiester glycosidase" evidence="1">
    <location>
        <begin position="207"/>
        <end position="384"/>
    </location>
</feature>
<protein>
    <submittedName>
        <fullName evidence="2">Uncharacterized protein DUF2233</fullName>
    </submittedName>
</protein>
<dbReference type="Pfam" id="PF09992">
    <property type="entry name" value="NAGPA"/>
    <property type="match status" value="1"/>
</dbReference>
<proteinExistence type="predicted"/>
<dbReference type="OrthoDB" id="9809781at2"/>